<dbReference type="Proteomes" id="UP001369736">
    <property type="component" value="Unassembled WGS sequence"/>
</dbReference>
<dbReference type="InterPro" id="IPR036271">
    <property type="entry name" value="Tet_transcr_reg_TetR-rel_C_sf"/>
</dbReference>
<accession>A0ABU8MGL7</accession>
<dbReference type="Pfam" id="PF00440">
    <property type="entry name" value="TetR_N"/>
    <property type="match status" value="1"/>
</dbReference>
<organism evidence="4 5">
    <name type="scientific">Actinomycetospora flava</name>
    <dbReference type="NCBI Taxonomy" id="3129232"/>
    <lineage>
        <taxon>Bacteria</taxon>
        <taxon>Bacillati</taxon>
        <taxon>Actinomycetota</taxon>
        <taxon>Actinomycetes</taxon>
        <taxon>Pseudonocardiales</taxon>
        <taxon>Pseudonocardiaceae</taxon>
        <taxon>Actinomycetospora</taxon>
    </lineage>
</organism>
<dbReference type="SUPFAM" id="SSF48498">
    <property type="entry name" value="Tetracyclin repressor-like, C-terminal domain"/>
    <property type="match status" value="1"/>
</dbReference>
<proteinExistence type="predicted"/>
<dbReference type="InterPro" id="IPR009057">
    <property type="entry name" value="Homeodomain-like_sf"/>
</dbReference>
<evidence type="ECO:0000256" key="1">
    <source>
        <dbReference type="ARBA" id="ARBA00023125"/>
    </source>
</evidence>
<dbReference type="InterPro" id="IPR050109">
    <property type="entry name" value="HTH-type_TetR-like_transc_reg"/>
</dbReference>
<comment type="caution">
    <text evidence="4">The sequence shown here is derived from an EMBL/GenBank/DDBJ whole genome shotgun (WGS) entry which is preliminary data.</text>
</comment>
<evidence type="ECO:0000256" key="2">
    <source>
        <dbReference type="PROSITE-ProRule" id="PRU00335"/>
    </source>
</evidence>
<reference evidence="4 5" key="1">
    <citation type="submission" date="2024-03" db="EMBL/GenBank/DDBJ databases">
        <title>Actinomycetospora sp. OC33-EN07, a novel actinomycete isolated from wild orchid (Aerides multiflora).</title>
        <authorList>
            <person name="Suriyachadkun C."/>
        </authorList>
    </citation>
    <scope>NUCLEOTIDE SEQUENCE [LARGE SCALE GENOMIC DNA]</scope>
    <source>
        <strain evidence="4 5">OC33-EN07</strain>
    </source>
</reference>
<dbReference type="PANTHER" id="PTHR30055">
    <property type="entry name" value="HTH-TYPE TRANSCRIPTIONAL REGULATOR RUTR"/>
    <property type="match status" value="1"/>
</dbReference>
<dbReference type="PANTHER" id="PTHR30055:SF200">
    <property type="entry name" value="HTH-TYPE TRANSCRIPTIONAL REPRESSOR BDCR"/>
    <property type="match status" value="1"/>
</dbReference>
<protein>
    <submittedName>
        <fullName evidence="4">TetR/AcrR family transcriptional regulator</fullName>
    </submittedName>
</protein>
<dbReference type="RefSeq" id="WP_337707193.1">
    <property type="nucleotide sequence ID" value="NZ_JBBEGM010000022.1"/>
</dbReference>
<name>A0ABU8MGL7_9PSEU</name>
<evidence type="ECO:0000259" key="3">
    <source>
        <dbReference type="PROSITE" id="PS50977"/>
    </source>
</evidence>
<gene>
    <name evidence="4" type="ORF">WCD58_31985</name>
</gene>
<keyword evidence="5" id="KW-1185">Reference proteome</keyword>
<dbReference type="InterPro" id="IPR001647">
    <property type="entry name" value="HTH_TetR"/>
</dbReference>
<evidence type="ECO:0000313" key="5">
    <source>
        <dbReference type="Proteomes" id="UP001369736"/>
    </source>
</evidence>
<sequence length="202" mass="22219">MARTPAPGTRDRILTTASRLFYSRGVRAVGMNQVITEAGTGKNLLYSHFPTKNDLVAAYLERARDIRDAQTRRARDAAADDPRAQLLAVVEEIAERTARPDFRGCAFRNYLAEFPDDADLGHDDAPTPAGVAHHVLADSHRVLAELVAALGVADPDRLTEELWLLVDGLYLQAAYRDRVDARVGSDTAIDLARRLVDERVAS</sequence>
<dbReference type="EMBL" id="JBBEGM010000022">
    <property type="protein sequence ID" value="MEJ2865815.1"/>
    <property type="molecule type" value="Genomic_DNA"/>
</dbReference>
<feature type="DNA-binding region" description="H-T-H motif" evidence="2">
    <location>
        <begin position="30"/>
        <end position="49"/>
    </location>
</feature>
<dbReference type="Gene3D" id="1.10.357.10">
    <property type="entry name" value="Tetracycline Repressor, domain 2"/>
    <property type="match status" value="1"/>
</dbReference>
<evidence type="ECO:0000313" key="4">
    <source>
        <dbReference type="EMBL" id="MEJ2865815.1"/>
    </source>
</evidence>
<keyword evidence="1 2" id="KW-0238">DNA-binding</keyword>
<dbReference type="PROSITE" id="PS50977">
    <property type="entry name" value="HTH_TETR_2"/>
    <property type="match status" value="1"/>
</dbReference>
<dbReference type="SUPFAM" id="SSF46689">
    <property type="entry name" value="Homeodomain-like"/>
    <property type="match status" value="1"/>
</dbReference>
<dbReference type="PRINTS" id="PR00455">
    <property type="entry name" value="HTHTETR"/>
</dbReference>
<feature type="domain" description="HTH tetR-type" evidence="3">
    <location>
        <begin position="7"/>
        <end position="67"/>
    </location>
</feature>